<dbReference type="InterPro" id="IPR036397">
    <property type="entry name" value="RNaseH_sf"/>
</dbReference>
<evidence type="ECO:0000256" key="2">
    <source>
        <dbReference type="SAM" id="Phobius"/>
    </source>
</evidence>
<feature type="region of interest" description="Disordered" evidence="1">
    <location>
        <begin position="1"/>
        <end position="27"/>
    </location>
</feature>
<proteinExistence type="predicted"/>
<protein>
    <submittedName>
        <fullName evidence="3">Uncharacterized protein</fullName>
    </submittedName>
</protein>
<gene>
    <name evidence="3" type="ORF">NPIL_594601</name>
</gene>
<dbReference type="EMBL" id="BMAW01043229">
    <property type="protein sequence ID" value="GFS38287.1"/>
    <property type="molecule type" value="Genomic_DNA"/>
</dbReference>
<keyword evidence="4" id="KW-1185">Reference proteome</keyword>
<reference evidence="3" key="1">
    <citation type="submission" date="2020-08" db="EMBL/GenBank/DDBJ databases">
        <title>Multicomponent nature underlies the extraordinary mechanical properties of spider dragline silk.</title>
        <authorList>
            <person name="Kono N."/>
            <person name="Nakamura H."/>
            <person name="Mori M."/>
            <person name="Yoshida Y."/>
            <person name="Ohtoshi R."/>
            <person name="Malay A.D."/>
            <person name="Moran D.A.P."/>
            <person name="Tomita M."/>
            <person name="Numata K."/>
            <person name="Arakawa K."/>
        </authorList>
    </citation>
    <scope>NUCLEOTIDE SEQUENCE</scope>
</reference>
<accession>A0A8X6J5T9</accession>
<dbReference type="Gene3D" id="3.30.420.10">
    <property type="entry name" value="Ribonuclease H-like superfamily/Ribonuclease H"/>
    <property type="match status" value="1"/>
</dbReference>
<organism evidence="3 4">
    <name type="scientific">Nephila pilipes</name>
    <name type="common">Giant wood spider</name>
    <name type="synonym">Nephila maculata</name>
    <dbReference type="NCBI Taxonomy" id="299642"/>
    <lineage>
        <taxon>Eukaryota</taxon>
        <taxon>Metazoa</taxon>
        <taxon>Ecdysozoa</taxon>
        <taxon>Arthropoda</taxon>
        <taxon>Chelicerata</taxon>
        <taxon>Arachnida</taxon>
        <taxon>Araneae</taxon>
        <taxon>Araneomorphae</taxon>
        <taxon>Entelegynae</taxon>
        <taxon>Araneoidea</taxon>
        <taxon>Nephilidae</taxon>
        <taxon>Nephila</taxon>
    </lineage>
</organism>
<feature type="transmembrane region" description="Helical" evidence="2">
    <location>
        <begin position="41"/>
        <end position="60"/>
    </location>
</feature>
<dbReference type="AlphaFoldDB" id="A0A8X6J5T9"/>
<evidence type="ECO:0000313" key="3">
    <source>
        <dbReference type="EMBL" id="GFS38287.1"/>
    </source>
</evidence>
<dbReference type="OrthoDB" id="6435573at2759"/>
<evidence type="ECO:0000256" key="1">
    <source>
        <dbReference type="SAM" id="MobiDB-lite"/>
    </source>
</evidence>
<keyword evidence="2" id="KW-1133">Transmembrane helix</keyword>
<name>A0A8X6J5T9_NEPPI</name>
<sequence length="110" mass="12665">MSRSVGQVRKASKELIKKTTASHRDKKFEDGRKSVLDNSRFYFLLMISMSPAHIIIWDFLTKHSTNGAPQVAYSPDMAPCDFFLFPCLKFPLRDQPLESPDVIKEIEFEP</sequence>
<comment type="caution">
    <text evidence="3">The sequence shown here is derived from an EMBL/GenBank/DDBJ whole genome shotgun (WGS) entry which is preliminary data.</text>
</comment>
<evidence type="ECO:0000313" key="4">
    <source>
        <dbReference type="Proteomes" id="UP000887013"/>
    </source>
</evidence>
<keyword evidence="2" id="KW-0812">Transmembrane</keyword>
<feature type="compositionally biased region" description="Basic and acidic residues" evidence="1">
    <location>
        <begin position="11"/>
        <end position="27"/>
    </location>
</feature>
<dbReference type="Proteomes" id="UP000887013">
    <property type="component" value="Unassembled WGS sequence"/>
</dbReference>
<dbReference type="GO" id="GO:0003676">
    <property type="term" value="F:nucleic acid binding"/>
    <property type="evidence" value="ECO:0007669"/>
    <property type="project" value="InterPro"/>
</dbReference>
<keyword evidence="2" id="KW-0472">Membrane</keyword>